<evidence type="ECO:0000256" key="3">
    <source>
        <dbReference type="ARBA" id="ARBA00023098"/>
    </source>
</evidence>
<dbReference type="Gene3D" id="3.40.1090.10">
    <property type="entry name" value="Cytosolic phospholipase A2 catalytic domain"/>
    <property type="match status" value="2"/>
</dbReference>
<reference evidence="7 8" key="1">
    <citation type="submission" date="2018-10" db="EMBL/GenBank/DDBJ databases">
        <title>Genomic Encyclopedia of Type Strains, Phase IV (KMG-IV): sequencing the most valuable type-strain genomes for metagenomic binning, comparative biology and taxonomic classification.</title>
        <authorList>
            <person name="Goeker M."/>
        </authorList>
    </citation>
    <scope>NUCLEOTIDE SEQUENCE [LARGE SCALE GENOMIC DNA]</scope>
    <source>
        <strain evidence="7 8">DSM 12769</strain>
    </source>
</reference>
<dbReference type="PROSITE" id="PS51635">
    <property type="entry name" value="PNPLA"/>
    <property type="match status" value="1"/>
</dbReference>
<comment type="caution">
    <text evidence="4">Lacks conserved residue(s) required for the propagation of feature annotation.</text>
</comment>
<keyword evidence="8" id="KW-1185">Reference proteome</keyword>
<protein>
    <submittedName>
        <fullName evidence="7">NTE family protein</fullName>
    </submittedName>
</protein>
<evidence type="ECO:0000259" key="6">
    <source>
        <dbReference type="PROSITE" id="PS51635"/>
    </source>
</evidence>
<keyword evidence="1 4" id="KW-0378">Hydrolase</keyword>
<evidence type="ECO:0000256" key="5">
    <source>
        <dbReference type="SAM" id="MobiDB-lite"/>
    </source>
</evidence>
<feature type="active site" description="Proton acceptor" evidence="4">
    <location>
        <position position="151"/>
    </location>
</feature>
<sequence length="313" mass="33382">MKIGLALGSGAARGWAHIGVIKALRELGIEPDVVAGTSIGAIVGAYYAAGRIDGFHDWVQQLGRREIMGLADITVGSGLVDGQKLRNLYARHLDDATIENLAIPFAAVATEVENGTEVWLQEGPIADALRASSAVPGLFSPVLMGGRWLADGGLVNPVPVSVCRALGAERIIAVNLNGDLLGRHARQPHDHPKTPRQRGPSGWITYLPDGVKERTASLIKQWLPVATTAKRGGAEADPDRPGILDVAASAINVMQDRITRSRMAGDPPDVIITPRLAHLGLLEFDRGQEAIAKGYDATMEFQASLKSLEPTRR</sequence>
<evidence type="ECO:0000313" key="7">
    <source>
        <dbReference type="EMBL" id="RLK50422.1"/>
    </source>
</evidence>
<dbReference type="InterPro" id="IPR016035">
    <property type="entry name" value="Acyl_Trfase/lysoPLipase"/>
</dbReference>
<evidence type="ECO:0000313" key="8">
    <source>
        <dbReference type="Proteomes" id="UP000275461"/>
    </source>
</evidence>
<dbReference type="PANTHER" id="PTHR14226:SF76">
    <property type="entry name" value="NTE FAMILY PROTEIN RSSA"/>
    <property type="match status" value="1"/>
</dbReference>
<dbReference type="InterPro" id="IPR002641">
    <property type="entry name" value="PNPLA_dom"/>
</dbReference>
<feature type="active site" description="Nucleophile" evidence="4">
    <location>
        <position position="38"/>
    </location>
</feature>
<organism evidence="7 8">
    <name type="scientific">Alkalispirillum mobile</name>
    <dbReference type="NCBI Taxonomy" id="85925"/>
    <lineage>
        <taxon>Bacteria</taxon>
        <taxon>Pseudomonadati</taxon>
        <taxon>Pseudomonadota</taxon>
        <taxon>Gammaproteobacteria</taxon>
        <taxon>Chromatiales</taxon>
        <taxon>Ectothiorhodospiraceae</taxon>
        <taxon>Alkalispirillum</taxon>
    </lineage>
</organism>
<keyword evidence="2 4" id="KW-0442">Lipid degradation</keyword>
<accession>A0A498C4D2</accession>
<feature type="region of interest" description="Disordered" evidence="5">
    <location>
        <begin position="183"/>
        <end position="202"/>
    </location>
</feature>
<dbReference type="PANTHER" id="PTHR14226">
    <property type="entry name" value="NEUROPATHY TARGET ESTERASE/SWISS CHEESE D.MELANOGASTER"/>
    <property type="match status" value="1"/>
</dbReference>
<dbReference type="Pfam" id="PF01734">
    <property type="entry name" value="Patatin"/>
    <property type="match status" value="1"/>
</dbReference>
<dbReference type="GO" id="GO:0016042">
    <property type="term" value="P:lipid catabolic process"/>
    <property type="evidence" value="ECO:0007669"/>
    <property type="project" value="UniProtKB-UniRule"/>
</dbReference>
<evidence type="ECO:0000256" key="2">
    <source>
        <dbReference type="ARBA" id="ARBA00022963"/>
    </source>
</evidence>
<proteinExistence type="predicted"/>
<dbReference type="GO" id="GO:0016787">
    <property type="term" value="F:hydrolase activity"/>
    <property type="evidence" value="ECO:0007669"/>
    <property type="project" value="UniProtKB-UniRule"/>
</dbReference>
<dbReference type="SUPFAM" id="SSF52151">
    <property type="entry name" value="FabD/lysophospholipase-like"/>
    <property type="match status" value="1"/>
</dbReference>
<evidence type="ECO:0000256" key="4">
    <source>
        <dbReference type="PROSITE-ProRule" id="PRU01161"/>
    </source>
</evidence>
<evidence type="ECO:0000256" key="1">
    <source>
        <dbReference type="ARBA" id="ARBA00022801"/>
    </source>
</evidence>
<comment type="caution">
    <text evidence="7">The sequence shown here is derived from an EMBL/GenBank/DDBJ whole genome shotgun (WGS) entry which is preliminary data.</text>
</comment>
<dbReference type="EMBL" id="RCDA01000001">
    <property type="protein sequence ID" value="RLK50422.1"/>
    <property type="molecule type" value="Genomic_DNA"/>
</dbReference>
<feature type="short sequence motif" description="DGA/G" evidence="4">
    <location>
        <begin position="151"/>
        <end position="153"/>
    </location>
</feature>
<gene>
    <name evidence="7" type="ORF">DFR31_0318</name>
</gene>
<dbReference type="InterPro" id="IPR050301">
    <property type="entry name" value="NTE"/>
</dbReference>
<keyword evidence="3 4" id="KW-0443">Lipid metabolism</keyword>
<feature type="domain" description="PNPLA" evidence="6">
    <location>
        <begin position="5"/>
        <end position="164"/>
    </location>
</feature>
<name>A0A498C4D2_9GAMM</name>
<feature type="short sequence motif" description="GXSXG" evidence="4">
    <location>
        <begin position="36"/>
        <end position="40"/>
    </location>
</feature>
<dbReference type="AlphaFoldDB" id="A0A498C4D2"/>
<dbReference type="Proteomes" id="UP000275461">
    <property type="component" value="Unassembled WGS sequence"/>
</dbReference>